<organism evidence="1 2">
    <name type="scientific">Nostoc piscinale CENA21</name>
    <dbReference type="NCBI Taxonomy" id="224013"/>
    <lineage>
        <taxon>Bacteria</taxon>
        <taxon>Bacillati</taxon>
        <taxon>Cyanobacteriota</taxon>
        <taxon>Cyanophyceae</taxon>
        <taxon>Nostocales</taxon>
        <taxon>Nostocaceae</taxon>
        <taxon>Nostoc</taxon>
    </lineage>
</organism>
<reference evidence="1 2" key="2">
    <citation type="journal article" date="2016" name="Genome Announc.">
        <title>Draft Genome Sequence of the N2-Fixing Cyanobacterium Nostoc piscinale CENA21, Isolated from the Brazilian Amazon Floodplain.</title>
        <authorList>
            <person name="Leao T."/>
            <person name="Guimaraes P.I."/>
            <person name="de Melo A.G."/>
            <person name="Ramos R.T."/>
            <person name="Leao P.N."/>
            <person name="Silva A."/>
            <person name="Fiore M.F."/>
            <person name="Schneider M.P."/>
        </authorList>
    </citation>
    <scope>NUCLEOTIDE SEQUENCE [LARGE SCALE GENOMIC DNA]</scope>
    <source>
        <strain evidence="1 2">CENA21</strain>
    </source>
</reference>
<evidence type="ECO:0000313" key="2">
    <source>
        <dbReference type="Proteomes" id="UP000062645"/>
    </source>
</evidence>
<dbReference type="PATRIC" id="fig|224013.5.peg.3398"/>
<keyword evidence="2" id="KW-1185">Reference proteome</keyword>
<dbReference type="EMBL" id="CP012036">
    <property type="protein sequence ID" value="ALF53710.1"/>
    <property type="molecule type" value="Genomic_DNA"/>
</dbReference>
<protein>
    <recommendedName>
        <fullName evidence="3">Transposase</fullName>
    </recommendedName>
</protein>
<dbReference type="AlphaFoldDB" id="A0A0M4SLC7"/>
<dbReference type="KEGG" id="npz:ACX27_14055"/>
<reference evidence="2" key="1">
    <citation type="submission" date="2015-07" db="EMBL/GenBank/DDBJ databases">
        <title>Genome Of Nitrogen-Fixing Cyanobacterium Nostoc piscinale CENA21 From Solimoes/Amazon River Floodplain Sediments And Comparative Genomics To Uncover Biosynthetic Natural Products Potential.</title>
        <authorList>
            <person name="Leao T.F."/>
            <person name="Leao P.N."/>
            <person name="Guimaraes P.I."/>
            <person name="de Melo A.G.C."/>
            <person name="Ramos R.T.J."/>
            <person name="Silva A."/>
            <person name="Fiore M.F."/>
            <person name="Schneider M.P.C."/>
        </authorList>
    </citation>
    <scope>NUCLEOTIDE SEQUENCE [LARGE SCALE GENOMIC DNA]</scope>
    <source>
        <strain evidence="2">CENA21</strain>
    </source>
</reference>
<dbReference type="Proteomes" id="UP000062645">
    <property type="component" value="Chromosome"/>
</dbReference>
<gene>
    <name evidence="1" type="ORF">ACX27_14055</name>
</gene>
<accession>A0A0M4SLC7</accession>
<evidence type="ECO:0008006" key="3">
    <source>
        <dbReference type="Google" id="ProtNLM"/>
    </source>
</evidence>
<proteinExistence type="predicted"/>
<evidence type="ECO:0000313" key="1">
    <source>
        <dbReference type="EMBL" id="ALF53710.1"/>
    </source>
</evidence>
<name>A0A0M4SLC7_9NOSO</name>
<sequence length="64" mass="7083">MLGLTLEETRVYQEAKAKGREEQKAEILKAAVPLLLKTGMSIEQIAQQLKVDVESVRVAVQESS</sequence>